<dbReference type="InterPro" id="IPR047057">
    <property type="entry name" value="MerR_fam"/>
</dbReference>
<dbReference type="InterPro" id="IPR000551">
    <property type="entry name" value="MerR-type_HTH_dom"/>
</dbReference>
<dbReference type="SUPFAM" id="SSF46955">
    <property type="entry name" value="Putative DNA-binding domain"/>
    <property type="match status" value="1"/>
</dbReference>
<dbReference type="GO" id="GO:0003700">
    <property type="term" value="F:DNA-binding transcription factor activity"/>
    <property type="evidence" value="ECO:0007669"/>
    <property type="project" value="InterPro"/>
</dbReference>
<keyword evidence="2" id="KW-0175">Coiled coil</keyword>
<protein>
    <recommendedName>
        <fullName evidence="3">HTH merR-type domain-containing protein</fullName>
    </recommendedName>
</protein>
<reference evidence="4 5" key="1">
    <citation type="submission" date="2016-10" db="EMBL/GenBank/DDBJ databases">
        <title>Complete Genome Sequence of Peptococcaceae strain DCMF.</title>
        <authorList>
            <person name="Edwards R.J."/>
            <person name="Holland S.I."/>
            <person name="Deshpande N.P."/>
            <person name="Wong Y.K."/>
            <person name="Ertan H."/>
            <person name="Manefield M."/>
            <person name="Russell T.L."/>
            <person name="Lee M.J."/>
        </authorList>
    </citation>
    <scope>NUCLEOTIDE SEQUENCE [LARGE SCALE GENOMIC DNA]</scope>
    <source>
        <strain evidence="4 5">DCMF</strain>
    </source>
</reference>
<dbReference type="Pfam" id="PF13411">
    <property type="entry name" value="MerR_1"/>
    <property type="match status" value="1"/>
</dbReference>
<evidence type="ECO:0000313" key="5">
    <source>
        <dbReference type="Proteomes" id="UP000323521"/>
    </source>
</evidence>
<sequence>MGKEHWKVGEISKLTGLSVRTLHHYHQIGLLIPSEKTGSGHRLYIKSDIALLQQILSLRALNFSLDEIKKLLSNPGFSPHEIIRLHLEKTREHIQLQEELCQKLEAVEKALEGQQKVSTEKFIKIIEVIVMSEKHQLTPEKIERLKRQGEILDQEKIKELGNEWLQMNAKDRAEMEKVLHGIIQEFQT</sequence>
<feature type="coiled-coil region" evidence="2">
    <location>
        <begin position="87"/>
        <end position="117"/>
    </location>
</feature>
<dbReference type="PANTHER" id="PTHR30204">
    <property type="entry name" value="REDOX-CYCLING DRUG-SENSING TRANSCRIPTIONAL ACTIVATOR SOXR"/>
    <property type="match status" value="1"/>
</dbReference>
<gene>
    <name evidence="4" type="ORF">DCMF_19055</name>
</gene>
<dbReference type="Gene3D" id="1.10.1660.10">
    <property type="match status" value="1"/>
</dbReference>
<dbReference type="PROSITE" id="PS50937">
    <property type="entry name" value="HTH_MERR_2"/>
    <property type="match status" value="1"/>
</dbReference>
<dbReference type="GO" id="GO:0003677">
    <property type="term" value="F:DNA binding"/>
    <property type="evidence" value="ECO:0007669"/>
    <property type="project" value="UniProtKB-KW"/>
</dbReference>
<dbReference type="KEGG" id="fwa:DCMF_19055"/>
<evidence type="ECO:0000256" key="1">
    <source>
        <dbReference type="ARBA" id="ARBA00023125"/>
    </source>
</evidence>
<evidence type="ECO:0000259" key="3">
    <source>
        <dbReference type="PROSITE" id="PS50937"/>
    </source>
</evidence>
<dbReference type="PANTHER" id="PTHR30204:SF90">
    <property type="entry name" value="HTH-TYPE TRANSCRIPTIONAL ACTIVATOR MTA"/>
    <property type="match status" value="1"/>
</dbReference>
<accession>A0A3G1KVW4</accession>
<evidence type="ECO:0000256" key="2">
    <source>
        <dbReference type="SAM" id="Coils"/>
    </source>
</evidence>
<organism evidence="4 5">
    <name type="scientific">Formimonas warabiya</name>
    <dbReference type="NCBI Taxonomy" id="1761012"/>
    <lineage>
        <taxon>Bacteria</taxon>
        <taxon>Bacillati</taxon>
        <taxon>Bacillota</taxon>
        <taxon>Clostridia</taxon>
        <taxon>Eubacteriales</taxon>
        <taxon>Peptococcaceae</taxon>
        <taxon>Candidatus Formimonas</taxon>
    </lineage>
</organism>
<dbReference type="SMART" id="SM00422">
    <property type="entry name" value="HTH_MERR"/>
    <property type="match status" value="1"/>
</dbReference>
<keyword evidence="1" id="KW-0238">DNA-binding</keyword>
<feature type="domain" description="HTH merR-type" evidence="3">
    <location>
        <begin position="5"/>
        <end position="74"/>
    </location>
</feature>
<proteinExistence type="predicted"/>
<evidence type="ECO:0000313" key="4">
    <source>
        <dbReference type="EMBL" id="ATW26571.1"/>
    </source>
</evidence>
<dbReference type="AlphaFoldDB" id="A0A3G1KVW4"/>
<dbReference type="CDD" id="cd04788">
    <property type="entry name" value="HTH_NolA-AlbR"/>
    <property type="match status" value="1"/>
</dbReference>
<dbReference type="InterPro" id="IPR009061">
    <property type="entry name" value="DNA-bd_dom_put_sf"/>
</dbReference>
<name>A0A3G1KVW4_FORW1</name>
<dbReference type="RefSeq" id="WP_214658734.1">
    <property type="nucleotide sequence ID" value="NZ_CP017634.1"/>
</dbReference>
<dbReference type="EMBL" id="CP017634">
    <property type="protein sequence ID" value="ATW26571.1"/>
    <property type="molecule type" value="Genomic_DNA"/>
</dbReference>
<dbReference type="Proteomes" id="UP000323521">
    <property type="component" value="Chromosome"/>
</dbReference>
<keyword evidence="5" id="KW-1185">Reference proteome</keyword>